<dbReference type="InterPro" id="IPR013324">
    <property type="entry name" value="RNA_pol_sigma_r3/r4-like"/>
</dbReference>
<evidence type="ECO:0000313" key="2">
    <source>
        <dbReference type="EMBL" id="SRX91996.1"/>
    </source>
</evidence>
<dbReference type="Proteomes" id="UP000252015">
    <property type="component" value="Unassembled WGS sequence"/>
</dbReference>
<protein>
    <submittedName>
        <fullName evidence="2">Putative alternative RNA polymerase sigma factor SigL [Mycobacterium tuberculosis H37Rv]</fullName>
    </submittedName>
</protein>
<dbReference type="GO" id="GO:0003700">
    <property type="term" value="F:DNA-binding transcription factor activity"/>
    <property type="evidence" value="ECO:0007669"/>
    <property type="project" value="InterPro"/>
</dbReference>
<evidence type="ECO:0000313" key="3">
    <source>
        <dbReference type="Proteomes" id="UP000252015"/>
    </source>
</evidence>
<dbReference type="CDD" id="cd06171">
    <property type="entry name" value="Sigma70_r4"/>
    <property type="match status" value="1"/>
</dbReference>
<dbReference type="EMBL" id="UEGW01000001">
    <property type="protein sequence ID" value="SRX91996.1"/>
    <property type="molecule type" value="Genomic_DNA"/>
</dbReference>
<dbReference type="AlphaFoldDB" id="A0A375YT39"/>
<keyword evidence="3" id="KW-1185">Reference proteome</keyword>
<dbReference type="InterPro" id="IPR007630">
    <property type="entry name" value="RNA_pol_sigma70_r4"/>
</dbReference>
<dbReference type="InterPro" id="IPR036388">
    <property type="entry name" value="WH-like_DNA-bd_sf"/>
</dbReference>
<proteinExistence type="predicted"/>
<dbReference type="Pfam" id="PF04545">
    <property type="entry name" value="Sigma70_r4"/>
    <property type="match status" value="1"/>
</dbReference>
<dbReference type="Gene3D" id="1.10.10.10">
    <property type="entry name" value="Winged helix-like DNA-binding domain superfamily/Winged helix DNA-binding domain"/>
    <property type="match status" value="1"/>
</dbReference>
<dbReference type="STRING" id="29313.BHQ16_08570"/>
<accession>A0A375YT39</accession>
<dbReference type="SUPFAM" id="SSF88659">
    <property type="entry name" value="Sigma3 and sigma4 domains of RNA polymerase sigma factors"/>
    <property type="match status" value="1"/>
</dbReference>
<dbReference type="GO" id="GO:0006352">
    <property type="term" value="P:DNA-templated transcription initiation"/>
    <property type="evidence" value="ECO:0007669"/>
    <property type="project" value="InterPro"/>
</dbReference>
<feature type="domain" description="RNA polymerase sigma-70 region 4" evidence="1">
    <location>
        <begin position="42"/>
        <end position="90"/>
    </location>
</feature>
<organism evidence="2 3">
    <name type="scientific">Mycobacterium shimoidei</name>
    <dbReference type="NCBI Taxonomy" id="29313"/>
    <lineage>
        <taxon>Bacteria</taxon>
        <taxon>Bacillati</taxon>
        <taxon>Actinomycetota</taxon>
        <taxon>Actinomycetes</taxon>
        <taxon>Mycobacteriales</taxon>
        <taxon>Mycobacteriaceae</taxon>
        <taxon>Mycobacterium</taxon>
    </lineage>
</organism>
<sequence length="118" mass="12942">MSMRDRSNLRFLNHMKPSDAALRLPVPGEGDAMPTRLLVSEALARLSAEHRSVIARSFYQGLTTGQIADELGIPEAVVKSRLHHALHALRLMVQTQLVAEAQKPDIWPLSLGDTAHGS</sequence>
<gene>
    <name evidence="2" type="ORF">MSP7336_00217</name>
</gene>
<reference evidence="2 3" key="1">
    <citation type="submission" date="2018-05" db="EMBL/GenBank/DDBJ databases">
        <authorList>
            <consortium name="IHU Genomes"/>
        </authorList>
    </citation>
    <scope>NUCLEOTIDE SEQUENCE [LARGE SCALE GENOMIC DNA]</scope>
    <source>
        <strain evidence="2 3">P7336</strain>
    </source>
</reference>
<evidence type="ECO:0000259" key="1">
    <source>
        <dbReference type="Pfam" id="PF04545"/>
    </source>
</evidence>
<name>A0A375YT39_MYCSH</name>